<proteinExistence type="inferred from homology"/>
<evidence type="ECO:0000256" key="3">
    <source>
        <dbReference type="ARBA" id="ARBA00022692"/>
    </source>
</evidence>
<evidence type="ECO:0000259" key="7">
    <source>
        <dbReference type="Pfam" id="PF12832"/>
    </source>
</evidence>
<sequence>MLRRADADVAARRQVLTGAERFAEPLSAADRLLAASGPAFLAWCVVTPDADPEGRRLRVLYAAVGGGIGTLLPYLVLYLTDRGLTATGAGLVVGLMSAVGVLVIPLWGRLADGPVGVTRALQLSCALAGVASLALLAADRVVPALVLCALLLAAARAPGEALADALAVSAAGGSSDYGRVRMWASAGFAVTVGVWGLALERTGLGLVLLAYPATLVVAALSTRGMSPVHALGPLDSPGAEPTGRLLTRPVLVLLGGVLVFGVAMATAFTVLPLRIVDAGGAVWVVGVSAVVGAAAEIPLMRSSASVSARLGARRTVLLGGLLFAAAVTLYGAFAQPWVLVAASAVRGAGYALVYVGLVTAVRAAFPPRSRARGQALLQTVLMGVAPVAGASLGGFGYSHAPALPLFGATAVLALLGAGLACSRWARTPLEHVAPVEPSDAHLPLAER</sequence>
<dbReference type="AlphaFoldDB" id="A0A1H2LGU0"/>
<dbReference type="Pfam" id="PF12832">
    <property type="entry name" value="MFS_1_like"/>
    <property type="match status" value="1"/>
</dbReference>
<feature type="transmembrane region" description="Helical" evidence="6">
    <location>
        <begin position="180"/>
        <end position="198"/>
    </location>
</feature>
<feature type="transmembrane region" description="Helical" evidence="6">
    <location>
        <begin position="120"/>
        <end position="138"/>
    </location>
</feature>
<dbReference type="Proteomes" id="UP000198825">
    <property type="component" value="Chromosome I"/>
</dbReference>
<dbReference type="PANTHER" id="PTHR16172:SF41">
    <property type="entry name" value="MAJOR FACILITATOR SUPERFAMILY DOMAIN-CONTAINING PROTEIN 6-LIKE"/>
    <property type="match status" value="1"/>
</dbReference>
<feature type="transmembrane region" description="Helical" evidence="6">
    <location>
        <begin position="86"/>
        <end position="108"/>
    </location>
</feature>
<keyword evidence="3 6" id="KW-0812">Transmembrane</keyword>
<evidence type="ECO:0000256" key="6">
    <source>
        <dbReference type="SAM" id="Phobius"/>
    </source>
</evidence>
<feature type="transmembrane region" description="Helical" evidence="6">
    <location>
        <begin position="375"/>
        <end position="397"/>
    </location>
</feature>
<dbReference type="GO" id="GO:0016020">
    <property type="term" value="C:membrane"/>
    <property type="evidence" value="ECO:0007669"/>
    <property type="project" value="UniProtKB-SubCell"/>
</dbReference>
<comment type="subcellular location">
    <subcellularLocation>
        <location evidence="1">Membrane</location>
        <topology evidence="1">Multi-pass membrane protein</topology>
    </subcellularLocation>
</comment>
<feature type="transmembrane region" description="Helical" evidence="6">
    <location>
        <begin position="403"/>
        <end position="421"/>
    </location>
</feature>
<evidence type="ECO:0000256" key="1">
    <source>
        <dbReference type="ARBA" id="ARBA00004141"/>
    </source>
</evidence>
<feature type="transmembrane region" description="Helical" evidence="6">
    <location>
        <begin position="311"/>
        <end position="333"/>
    </location>
</feature>
<accession>A0A1H2LGU0</accession>
<feature type="transmembrane region" description="Helical" evidence="6">
    <location>
        <begin position="204"/>
        <end position="221"/>
    </location>
</feature>
<keyword evidence="9" id="KW-1185">Reference proteome</keyword>
<keyword evidence="5 6" id="KW-0472">Membrane</keyword>
<dbReference type="STRING" id="546874.SAMN04488544_0105"/>
<evidence type="ECO:0000256" key="5">
    <source>
        <dbReference type="ARBA" id="ARBA00023136"/>
    </source>
</evidence>
<dbReference type="EMBL" id="LT629799">
    <property type="protein sequence ID" value="SDU80052.1"/>
    <property type="molecule type" value="Genomic_DNA"/>
</dbReference>
<dbReference type="SUPFAM" id="SSF103473">
    <property type="entry name" value="MFS general substrate transporter"/>
    <property type="match status" value="1"/>
</dbReference>
<dbReference type="InterPro" id="IPR024989">
    <property type="entry name" value="MFS_assoc_dom"/>
</dbReference>
<feature type="transmembrane region" description="Helical" evidence="6">
    <location>
        <begin position="281"/>
        <end position="299"/>
    </location>
</feature>
<organism evidence="8 9">
    <name type="scientific">Microlunatus sagamiharensis</name>
    <dbReference type="NCBI Taxonomy" id="546874"/>
    <lineage>
        <taxon>Bacteria</taxon>
        <taxon>Bacillati</taxon>
        <taxon>Actinomycetota</taxon>
        <taxon>Actinomycetes</taxon>
        <taxon>Propionibacteriales</taxon>
        <taxon>Propionibacteriaceae</taxon>
        <taxon>Microlunatus</taxon>
    </lineage>
</organism>
<evidence type="ECO:0000256" key="2">
    <source>
        <dbReference type="ARBA" id="ARBA00005241"/>
    </source>
</evidence>
<feature type="transmembrane region" description="Helical" evidence="6">
    <location>
        <begin position="250"/>
        <end position="275"/>
    </location>
</feature>
<protein>
    <submittedName>
        <fullName evidence="8">MFS_1 like family protein</fullName>
    </submittedName>
</protein>
<keyword evidence="4 6" id="KW-1133">Transmembrane helix</keyword>
<evidence type="ECO:0000256" key="4">
    <source>
        <dbReference type="ARBA" id="ARBA00022989"/>
    </source>
</evidence>
<name>A0A1H2LGU0_9ACTN</name>
<feature type="domain" description="Major facilitator superfamily associated" evidence="7">
    <location>
        <begin position="57"/>
        <end position="406"/>
    </location>
</feature>
<dbReference type="Gene3D" id="1.20.1250.20">
    <property type="entry name" value="MFS general substrate transporter like domains"/>
    <property type="match status" value="2"/>
</dbReference>
<gene>
    <name evidence="8" type="ORF">SAMN04488544_0105</name>
</gene>
<feature type="transmembrane region" description="Helical" evidence="6">
    <location>
        <begin position="59"/>
        <end position="80"/>
    </location>
</feature>
<reference evidence="9" key="1">
    <citation type="submission" date="2016-10" db="EMBL/GenBank/DDBJ databases">
        <authorList>
            <person name="Varghese N."/>
            <person name="Submissions S."/>
        </authorList>
    </citation>
    <scope>NUCLEOTIDE SEQUENCE [LARGE SCALE GENOMIC DNA]</scope>
    <source>
        <strain evidence="9">DSM 21743</strain>
    </source>
</reference>
<comment type="similarity">
    <text evidence="2">Belongs to the major facilitator superfamily. MFSD6 family.</text>
</comment>
<evidence type="ECO:0000313" key="8">
    <source>
        <dbReference type="EMBL" id="SDU80052.1"/>
    </source>
</evidence>
<dbReference type="PANTHER" id="PTHR16172">
    <property type="entry name" value="MAJOR FACILITATOR SUPERFAMILY DOMAIN-CONTAINING PROTEIN 6-LIKE"/>
    <property type="match status" value="1"/>
</dbReference>
<evidence type="ECO:0000313" key="9">
    <source>
        <dbReference type="Proteomes" id="UP000198825"/>
    </source>
</evidence>
<dbReference type="InterPro" id="IPR036259">
    <property type="entry name" value="MFS_trans_sf"/>
</dbReference>
<feature type="transmembrane region" description="Helical" evidence="6">
    <location>
        <begin position="339"/>
        <end position="363"/>
    </location>
</feature>
<dbReference type="InterPro" id="IPR051717">
    <property type="entry name" value="MFS_MFSD6"/>
</dbReference>